<dbReference type="InterPro" id="IPR036960">
    <property type="entry name" value="T-box_sf"/>
</dbReference>
<dbReference type="SMART" id="SM00425">
    <property type="entry name" value="TBOX"/>
    <property type="match status" value="1"/>
</dbReference>
<dbReference type="GO" id="GO:0005634">
    <property type="term" value="C:nucleus"/>
    <property type="evidence" value="ECO:0007669"/>
    <property type="project" value="UniProtKB-SubCell"/>
</dbReference>
<protein>
    <recommendedName>
        <fullName evidence="9">T-box domain-containing protein</fullName>
    </recommendedName>
</protein>
<gene>
    <name evidence="10" type="ORF">M514_05673</name>
</gene>
<name>A0A085MXM9_9BILA</name>
<keyword evidence="3" id="KW-0805">Transcription regulation</keyword>
<evidence type="ECO:0000256" key="6">
    <source>
        <dbReference type="ARBA" id="ARBA00023242"/>
    </source>
</evidence>
<dbReference type="PANTHER" id="PTHR11267:SF181">
    <property type="entry name" value="OPTOMOTOR-BLIND PROTEIN"/>
    <property type="match status" value="1"/>
</dbReference>
<comment type="caution">
    <text evidence="7">Lacks conserved residue(s) required for the propagation of feature annotation.</text>
</comment>
<dbReference type="PRINTS" id="PR00937">
    <property type="entry name" value="TBOX"/>
</dbReference>
<dbReference type="GO" id="GO:0000978">
    <property type="term" value="F:RNA polymerase II cis-regulatory region sequence-specific DNA binding"/>
    <property type="evidence" value="ECO:0007669"/>
    <property type="project" value="InterPro"/>
</dbReference>
<evidence type="ECO:0000256" key="4">
    <source>
        <dbReference type="ARBA" id="ARBA00023125"/>
    </source>
</evidence>
<dbReference type="Gene3D" id="2.60.40.820">
    <property type="entry name" value="Transcription factor, T-box"/>
    <property type="match status" value="1"/>
</dbReference>
<organism evidence="10">
    <name type="scientific">Trichuris suis</name>
    <name type="common">pig whipworm</name>
    <dbReference type="NCBI Taxonomy" id="68888"/>
    <lineage>
        <taxon>Eukaryota</taxon>
        <taxon>Metazoa</taxon>
        <taxon>Ecdysozoa</taxon>
        <taxon>Nematoda</taxon>
        <taxon>Enoplea</taxon>
        <taxon>Dorylaimia</taxon>
        <taxon>Trichinellida</taxon>
        <taxon>Trichuridae</taxon>
        <taxon>Trichuris</taxon>
    </lineage>
</organism>
<dbReference type="Proteomes" id="UP000030758">
    <property type="component" value="Unassembled WGS sequence"/>
</dbReference>
<dbReference type="InterPro" id="IPR001699">
    <property type="entry name" value="TF_T-box"/>
</dbReference>
<reference evidence="10" key="1">
    <citation type="journal article" date="2014" name="Nat. Genet.">
        <title>Genome and transcriptome of the porcine whipworm Trichuris suis.</title>
        <authorList>
            <person name="Jex A.R."/>
            <person name="Nejsum P."/>
            <person name="Schwarz E.M."/>
            <person name="Hu L."/>
            <person name="Young N.D."/>
            <person name="Hall R.S."/>
            <person name="Korhonen P.K."/>
            <person name="Liao S."/>
            <person name="Thamsborg S."/>
            <person name="Xia J."/>
            <person name="Xu P."/>
            <person name="Wang S."/>
            <person name="Scheerlinck J.P."/>
            <person name="Hofmann A."/>
            <person name="Sternberg P.W."/>
            <person name="Wang J."/>
            <person name="Gasser R.B."/>
        </authorList>
    </citation>
    <scope>NUCLEOTIDE SEQUENCE [LARGE SCALE GENOMIC DNA]</scope>
    <source>
        <strain evidence="10">DCEP-RM93F</strain>
    </source>
</reference>
<dbReference type="PANTHER" id="PTHR11267">
    <property type="entry name" value="T-BOX PROTEIN-RELATED"/>
    <property type="match status" value="1"/>
</dbReference>
<sequence length="479" mass="53157">MATRPSADPMRLSSTLAPTAPFLPIAPPVQWPFGAGAQKHRSVNEPPMRRLRPIINKAGKLDKANRFLQCQSKGRHAAAGRSYRTVASFNPLSAMLYPASALAQITLNPMDYVGSGGQSALLCCNLSLHNPVCLAFNLQGPSPQDDLKEMCPVTIELDNASLWKQFNDYGTEMIVTKTGRRMFPTLRYRVHGLDPNGTYAIFVQLMPTDEWRYKFSSGRWVVAGRADPGALHPTACRLYAHPDSPASGRLWMKQPLSFHRLKLTNNQMDDLGHIVLHSMHHYAPVLTVVRLHEFYPGNGASQLVARRSFPETAFYAVTAYQNEKIIQLKIDHNPFAKGFRENGNSRRGSPTSESSDKEVDELIQCNRSKRRKLHSNTPCCSKPRIEAPAAVPSRSLSFGIDKLTAAEGKVDSSKPLLRSLVSPSAGLWPWTVPYYGDLLTSSNLLMAAGQCQSYFPRPAVTPLTIPYINLNGLIFRMPM</sequence>
<feature type="region of interest" description="Disordered" evidence="8">
    <location>
        <begin position="337"/>
        <end position="359"/>
    </location>
</feature>
<keyword evidence="5" id="KW-0804">Transcription</keyword>
<feature type="domain" description="T-box" evidence="9">
    <location>
        <begin position="157"/>
        <end position="341"/>
    </location>
</feature>
<proteinExistence type="predicted"/>
<dbReference type="SUPFAM" id="SSF49417">
    <property type="entry name" value="p53-like transcription factors"/>
    <property type="match status" value="1"/>
</dbReference>
<evidence type="ECO:0000259" key="9">
    <source>
        <dbReference type="PROSITE" id="PS50252"/>
    </source>
</evidence>
<dbReference type="InterPro" id="IPR018186">
    <property type="entry name" value="TF_T-box_CS"/>
</dbReference>
<dbReference type="EMBL" id="KL367605">
    <property type="protein sequence ID" value="KFD61975.1"/>
    <property type="molecule type" value="Genomic_DNA"/>
</dbReference>
<dbReference type="GO" id="GO:0000785">
    <property type="term" value="C:chromatin"/>
    <property type="evidence" value="ECO:0007669"/>
    <property type="project" value="TreeGrafter"/>
</dbReference>
<dbReference type="PROSITE" id="PS50252">
    <property type="entry name" value="TBOX_3"/>
    <property type="match status" value="1"/>
</dbReference>
<dbReference type="FunFam" id="2.60.40.820:FF:000010">
    <property type="entry name" value="T-box transcription factor TBX6"/>
    <property type="match status" value="1"/>
</dbReference>
<dbReference type="PROSITE" id="PS01283">
    <property type="entry name" value="TBOX_1"/>
    <property type="match status" value="1"/>
</dbReference>
<dbReference type="InterPro" id="IPR008967">
    <property type="entry name" value="p53-like_TF_DNA-bd_sf"/>
</dbReference>
<dbReference type="CDD" id="cd00182">
    <property type="entry name" value="T-box"/>
    <property type="match status" value="1"/>
</dbReference>
<comment type="subcellular location">
    <subcellularLocation>
        <location evidence="1 7">Nucleus</location>
    </subcellularLocation>
</comment>
<evidence type="ECO:0000256" key="3">
    <source>
        <dbReference type="ARBA" id="ARBA00023015"/>
    </source>
</evidence>
<evidence type="ECO:0000313" key="10">
    <source>
        <dbReference type="EMBL" id="KFD61975.1"/>
    </source>
</evidence>
<dbReference type="GO" id="GO:0001708">
    <property type="term" value="P:cell fate specification"/>
    <property type="evidence" value="ECO:0007669"/>
    <property type="project" value="TreeGrafter"/>
</dbReference>
<dbReference type="Pfam" id="PF00907">
    <property type="entry name" value="T-box"/>
    <property type="match status" value="1"/>
</dbReference>
<keyword evidence="2" id="KW-0217">Developmental protein</keyword>
<dbReference type="InterPro" id="IPR046360">
    <property type="entry name" value="T-box_DNA-bd"/>
</dbReference>
<evidence type="ECO:0000256" key="2">
    <source>
        <dbReference type="ARBA" id="ARBA00022473"/>
    </source>
</evidence>
<evidence type="ECO:0000256" key="8">
    <source>
        <dbReference type="SAM" id="MobiDB-lite"/>
    </source>
</evidence>
<keyword evidence="6 7" id="KW-0539">Nucleus</keyword>
<dbReference type="GO" id="GO:0045893">
    <property type="term" value="P:positive regulation of DNA-templated transcription"/>
    <property type="evidence" value="ECO:0007669"/>
    <property type="project" value="InterPro"/>
</dbReference>
<accession>A0A085MXM9</accession>
<evidence type="ECO:0000256" key="7">
    <source>
        <dbReference type="PROSITE-ProRule" id="PRU00201"/>
    </source>
</evidence>
<keyword evidence="4 7" id="KW-0238">DNA-binding</keyword>
<dbReference type="AlphaFoldDB" id="A0A085MXM9"/>
<dbReference type="GO" id="GO:0000981">
    <property type="term" value="F:DNA-binding transcription factor activity, RNA polymerase II-specific"/>
    <property type="evidence" value="ECO:0007669"/>
    <property type="project" value="TreeGrafter"/>
</dbReference>
<evidence type="ECO:0000256" key="5">
    <source>
        <dbReference type="ARBA" id="ARBA00023163"/>
    </source>
</evidence>
<evidence type="ECO:0000256" key="1">
    <source>
        <dbReference type="ARBA" id="ARBA00004123"/>
    </source>
</evidence>